<feature type="domain" description="VWFD" evidence="1">
    <location>
        <begin position="215"/>
        <end position="377"/>
    </location>
</feature>
<proteinExistence type="predicted"/>
<reference evidence="2 3" key="1">
    <citation type="journal article" date="2017" name="Nat. Ecol. Evol.">
        <title>Scallop genome provides insights into evolution of bilaterian karyotype and development.</title>
        <authorList>
            <person name="Wang S."/>
            <person name="Zhang J."/>
            <person name="Jiao W."/>
            <person name="Li J."/>
            <person name="Xun X."/>
            <person name="Sun Y."/>
            <person name="Guo X."/>
            <person name="Huan P."/>
            <person name="Dong B."/>
            <person name="Zhang L."/>
            <person name="Hu X."/>
            <person name="Sun X."/>
            <person name="Wang J."/>
            <person name="Zhao C."/>
            <person name="Wang Y."/>
            <person name="Wang D."/>
            <person name="Huang X."/>
            <person name="Wang R."/>
            <person name="Lv J."/>
            <person name="Li Y."/>
            <person name="Zhang Z."/>
            <person name="Liu B."/>
            <person name="Lu W."/>
            <person name="Hui Y."/>
            <person name="Liang J."/>
            <person name="Zhou Z."/>
            <person name="Hou R."/>
            <person name="Li X."/>
            <person name="Liu Y."/>
            <person name="Li H."/>
            <person name="Ning X."/>
            <person name="Lin Y."/>
            <person name="Zhao L."/>
            <person name="Xing Q."/>
            <person name="Dou J."/>
            <person name="Li Y."/>
            <person name="Mao J."/>
            <person name="Guo H."/>
            <person name="Dou H."/>
            <person name="Li T."/>
            <person name="Mu C."/>
            <person name="Jiang W."/>
            <person name="Fu Q."/>
            <person name="Fu X."/>
            <person name="Miao Y."/>
            <person name="Liu J."/>
            <person name="Yu Q."/>
            <person name="Li R."/>
            <person name="Liao H."/>
            <person name="Li X."/>
            <person name="Kong Y."/>
            <person name="Jiang Z."/>
            <person name="Chourrout D."/>
            <person name="Li R."/>
            <person name="Bao Z."/>
        </authorList>
    </citation>
    <scope>NUCLEOTIDE SEQUENCE [LARGE SCALE GENOMIC DNA]</scope>
    <source>
        <strain evidence="2 3">PY_sf001</strain>
    </source>
</reference>
<comment type="caution">
    <text evidence="2">The sequence shown here is derived from an EMBL/GenBank/DDBJ whole genome shotgun (WGS) entry which is preliminary data.</text>
</comment>
<evidence type="ECO:0000259" key="1">
    <source>
        <dbReference type="PROSITE" id="PS51233"/>
    </source>
</evidence>
<dbReference type="EMBL" id="NEDP02076372">
    <property type="protein sequence ID" value="OWF36770.1"/>
    <property type="molecule type" value="Genomic_DNA"/>
</dbReference>
<evidence type="ECO:0000313" key="3">
    <source>
        <dbReference type="Proteomes" id="UP000242188"/>
    </source>
</evidence>
<name>A0A210PJU9_MIZYE</name>
<dbReference type="InterPro" id="IPR001846">
    <property type="entry name" value="VWF_type-D"/>
</dbReference>
<evidence type="ECO:0000313" key="2">
    <source>
        <dbReference type="EMBL" id="OWF36770.1"/>
    </source>
</evidence>
<gene>
    <name evidence="2" type="ORF">KP79_PYT02886</name>
</gene>
<protein>
    <submittedName>
        <fullName evidence="2">Apolipophorin</fullName>
    </submittedName>
</protein>
<dbReference type="Proteomes" id="UP000242188">
    <property type="component" value="Unassembled WGS sequence"/>
</dbReference>
<dbReference type="OrthoDB" id="6158332at2759"/>
<dbReference type="SMART" id="SM00216">
    <property type="entry name" value="VWD"/>
    <property type="match status" value="1"/>
</dbReference>
<dbReference type="AlphaFoldDB" id="A0A210PJU9"/>
<dbReference type="Pfam" id="PF00094">
    <property type="entry name" value="VWD"/>
    <property type="match status" value="1"/>
</dbReference>
<dbReference type="PANTHER" id="PTHR37860:SF1">
    <property type="match status" value="1"/>
</dbReference>
<keyword evidence="3" id="KW-1185">Reference proteome</keyword>
<organism evidence="2 3">
    <name type="scientific">Mizuhopecten yessoensis</name>
    <name type="common">Japanese scallop</name>
    <name type="synonym">Patinopecten yessoensis</name>
    <dbReference type="NCBI Taxonomy" id="6573"/>
    <lineage>
        <taxon>Eukaryota</taxon>
        <taxon>Metazoa</taxon>
        <taxon>Spiralia</taxon>
        <taxon>Lophotrochozoa</taxon>
        <taxon>Mollusca</taxon>
        <taxon>Bivalvia</taxon>
        <taxon>Autobranchia</taxon>
        <taxon>Pteriomorphia</taxon>
        <taxon>Pectinida</taxon>
        <taxon>Pectinoidea</taxon>
        <taxon>Pectinidae</taxon>
        <taxon>Mizuhopecten</taxon>
    </lineage>
</organism>
<accession>A0A210PJU9</accession>
<dbReference type="PANTHER" id="PTHR37860">
    <property type="entry name" value="AGAP008810-PA"/>
    <property type="match status" value="1"/>
</dbReference>
<dbReference type="PROSITE" id="PS51233">
    <property type="entry name" value="VWFD"/>
    <property type="match status" value="1"/>
</dbReference>
<dbReference type="STRING" id="6573.A0A210PJU9"/>
<sequence>MMNALDVKLGELSTTALLTFKPYHDHMTNAIAQPLNTDTLRLAKAKYNDYVSKVTNQLPSINDLAQRYTSTLYNGREQINSALYGLLDRPEVDFIQSKAAAAYKFWEVEENTKAALASVYDHVMEIIEDEIEALKTVITDLEKTKITVFDPVNGEVQADTYLVVPMKSLKTLPGIDVIQHYNNIRSYVPDISELRSIYDYIPSSDFSTWMPPFDAFGTVEGNTFTTFDGKTYQFNGRCSYVLAGDYMDGNFSIVLDYMGKQKRRVIITTTKHAVQLLPKNKLRVDGAIVEMSYHNEDITVVNEGDDVTVSGHGFTVRHNVPSDKYEIGLSGWYYGKTGGLLGTYDNERHNDMMMPSRQLATDVTSFADTWEVNERCR</sequence>